<comment type="subcellular location">
    <subcellularLocation>
        <location evidence="1">Membrane</location>
        <topology evidence="1">Multi-pass membrane protein</topology>
    </subcellularLocation>
</comment>
<feature type="transmembrane region" description="Helical" evidence="9">
    <location>
        <begin position="120"/>
        <end position="140"/>
    </location>
</feature>
<feature type="transmembrane region" description="Helical" evidence="9">
    <location>
        <begin position="192"/>
        <end position="217"/>
    </location>
</feature>
<keyword evidence="4 9" id="KW-0812">Transmembrane</keyword>
<dbReference type="InterPro" id="IPR001734">
    <property type="entry name" value="Na/solute_symporter"/>
</dbReference>
<feature type="transmembrane region" description="Helical" evidence="9">
    <location>
        <begin position="77"/>
        <end position="99"/>
    </location>
</feature>
<evidence type="ECO:0000313" key="11">
    <source>
        <dbReference type="Proteomes" id="UP001304071"/>
    </source>
</evidence>
<dbReference type="CDD" id="cd10322">
    <property type="entry name" value="SLC5sbd"/>
    <property type="match status" value="1"/>
</dbReference>
<feature type="transmembrane region" description="Helical" evidence="9">
    <location>
        <begin position="275"/>
        <end position="299"/>
    </location>
</feature>
<feature type="transmembrane region" description="Helical" evidence="9">
    <location>
        <begin position="237"/>
        <end position="255"/>
    </location>
</feature>
<dbReference type="PROSITE" id="PS50283">
    <property type="entry name" value="NA_SOLUT_SYMP_3"/>
    <property type="match status" value="1"/>
</dbReference>
<accession>A0ABZ0Q9T7</accession>
<dbReference type="Proteomes" id="UP001304071">
    <property type="component" value="Chromosome 1"/>
</dbReference>
<evidence type="ECO:0000313" key="10">
    <source>
        <dbReference type="EMBL" id="WPC73208.1"/>
    </source>
</evidence>
<feature type="transmembrane region" description="Helical" evidence="9">
    <location>
        <begin position="428"/>
        <end position="445"/>
    </location>
</feature>
<dbReference type="InterPro" id="IPR050277">
    <property type="entry name" value="Sodium:Solute_Symporter"/>
</dbReference>
<dbReference type="EMBL" id="CP138203">
    <property type="protein sequence ID" value="WPC73208.1"/>
    <property type="molecule type" value="Genomic_DNA"/>
</dbReference>
<feature type="transmembrane region" description="Helical" evidence="9">
    <location>
        <begin position="319"/>
        <end position="338"/>
    </location>
</feature>
<feature type="transmembrane region" description="Helical" evidence="9">
    <location>
        <begin position="160"/>
        <end position="180"/>
    </location>
</feature>
<name>A0ABZ0Q9T7_9VIBR</name>
<protein>
    <submittedName>
        <fullName evidence="10">Sodium:solute symporter family protein</fullName>
    </submittedName>
</protein>
<dbReference type="Gene3D" id="1.20.1730.10">
    <property type="entry name" value="Sodium/glucose cotransporter"/>
    <property type="match status" value="1"/>
</dbReference>
<comment type="similarity">
    <text evidence="2 8">Belongs to the sodium:solute symporter (SSF) (TC 2.A.21) family.</text>
</comment>
<evidence type="ECO:0000256" key="7">
    <source>
        <dbReference type="ARBA" id="ARBA00023136"/>
    </source>
</evidence>
<keyword evidence="6 9" id="KW-1133">Transmembrane helix</keyword>
<dbReference type="PANTHER" id="PTHR48086">
    <property type="entry name" value="SODIUM/PROLINE SYMPORTER-RELATED"/>
    <property type="match status" value="1"/>
</dbReference>
<feature type="transmembrane region" description="Helical" evidence="9">
    <location>
        <begin position="6"/>
        <end position="24"/>
    </location>
</feature>
<feature type="transmembrane region" description="Helical" evidence="9">
    <location>
        <begin position="44"/>
        <end position="65"/>
    </location>
</feature>
<evidence type="ECO:0000256" key="4">
    <source>
        <dbReference type="ARBA" id="ARBA00022692"/>
    </source>
</evidence>
<evidence type="ECO:0000256" key="8">
    <source>
        <dbReference type="RuleBase" id="RU362091"/>
    </source>
</evidence>
<organism evidence="10 11">
    <name type="scientific">Vibrio porteresiae DSM 19223</name>
    <dbReference type="NCBI Taxonomy" id="1123496"/>
    <lineage>
        <taxon>Bacteria</taxon>
        <taxon>Pseudomonadati</taxon>
        <taxon>Pseudomonadota</taxon>
        <taxon>Gammaproteobacteria</taxon>
        <taxon>Vibrionales</taxon>
        <taxon>Vibrionaceae</taxon>
        <taxon>Vibrio</taxon>
    </lineage>
</organism>
<keyword evidence="5" id="KW-0769">Symport</keyword>
<feature type="transmembrane region" description="Helical" evidence="9">
    <location>
        <begin position="451"/>
        <end position="472"/>
    </location>
</feature>
<dbReference type="PANTHER" id="PTHR48086:SF8">
    <property type="entry name" value="MONOCARBOXYLIC ACID PERMEASE"/>
    <property type="match status" value="1"/>
</dbReference>
<evidence type="ECO:0000256" key="5">
    <source>
        <dbReference type="ARBA" id="ARBA00022847"/>
    </source>
</evidence>
<evidence type="ECO:0000256" key="2">
    <source>
        <dbReference type="ARBA" id="ARBA00006434"/>
    </source>
</evidence>
<evidence type="ECO:0000256" key="6">
    <source>
        <dbReference type="ARBA" id="ARBA00022989"/>
    </source>
</evidence>
<keyword evidence="7 9" id="KW-0472">Membrane</keyword>
<sequence length="487" mass="52005">MNNSSLLITGITVAYLIIILLVGISAKRGQKSTLEHYIAGGRKVGFVVLFFIFGAECFSASAFLGTPGWAYSKGMPVLYIIAYLTLGIIVWWLMGPIIAKSGRKKGLLTQAEFFTDRYPNKALGVFIGIISLLAMIPYLTVQIAGAGMLFHSATGGIVPFWLGALVATAVVAIYVFISGLNGIGWTNLLQGIMMVGIAWYIGIATPEHFFGGIGPMFEQLKDKAPEFLTMPGAKGMGWGAFSTAILVSTLGIVMWPHIFMKFYTAESGRTLKQVFVFYPLYGLIMVPLLFIGFAGILVFQDAPLAKADDVLLELVVNKVGFSDWVIGIVLSGALAAAMSTASNLAHTSASIFARDVLAPFPKFSKMSESQMLLTTKMGVIVVSLLAYALALMNIPTLAALLLAAYGIIVQLFPMLVGALWWKKATTPAAISGLIIGSALTLYFQLSGNSPFGWNGGFVGLIVNAIVFVAISLKQPAVVAEKAVVHDA</sequence>
<keyword evidence="3" id="KW-0813">Transport</keyword>
<dbReference type="RefSeq" id="WP_261893016.1">
    <property type="nucleotide sequence ID" value="NZ_AP024895.1"/>
</dbReference>
<evidence type="ECO:0000256" key="9">
    <source>
        <dbReference type="SAM" id="Phobius"/>
    </source>
</evidence>
<evidence type="ECO:0000256" key="1">
    <source>
        <dbReference type="ARBA" id="ARBA00004141"/>
    </source>
</evidence>
<dbReference type="Pfam" id="PF00474">
    <property type="entry name" value="SSF"/>
    <property type="match status" value="1"/>
</dbReference>
<gene>
    <name evidence="10" type="ORF">R8Z52_13930</name>
</gene>
<dbReference type="InterPro" id="IPR038377">
    <property type="entry name" value="Na/Glc_symporter_sf"/>
</dbReference>
<evidence type="ECO:0000256" key="3">
    <source>
        <dbReference type="ARBA" id="ARBA00022448"/>
    </source>
</evidence>
<feature type="transmembrane region" description="Helical" evidence="9">
    <location>
        <begin position="371"/>
        <end position="391"/>
    </location>
</feature>
<proteinExistence type="inferred from homology"/>
<keyword evidence="11" id="KW-1185">Reference proteome</keyword>
<reference evidence="10 11" key="1">
    <citation type="submission" date="2023-11" db="EMBL/GenBank/DDBJ databases">
        <title>Plant-associative lifestyle of Vibrio porteresiae and its evolutionary dynamics.</title>
        <authorList>
            <person name="Rameshkumar N."/>
            <person name="Kirti K."/>
        </authorList>
    </citation>
    <scope>NUCLEOTIDE SEQUENCE [LARGE SCALE GENOMIC DNA]</scope>
    <source>
        <strain evidence="10 11">MSSRF30</strain>
    </source>
</reference>
<feature type="transmembrane region" description="Helical" evidence="9">
    <location>
        <begin position="397"/>
        <end position="421"/>
    </location>
</feature>